<evidence type="ECO:0000313" key="2">
    <source>
        <dbReference type="Proteomes" id="UP000198409"/>
    </source>
</evidence>
<reference evidence="2" key="1">
    <citation type="submission" date="2017-06" db="EMBL/GenBank/DDBJ databases">
        <authorList>
            <person name="Varghese N."/>
            <person name="Submissions S."/>
        </authorList>
    </citation>
    <scope>NUCLEOTIDE SEQUENCE [LARGE SCALE GENOMIC DNA]</scope>
    <source>
        <strain evidence="2">DSM 26170</strain>
    </source>
</reference>
<organism evidence="1 2">
    <name type="scientific">Paracoccus sediminis</name>
    <dbReference type="NCBI Taxonomy" id="1214787"/>
    <lineage>
        <taxon>Bacteria</taxon>
        <taxon>Pseudomonadati</taxon>
        <taxon>Pseudomonadota</taxon>
        <taxon>Alphaproteobacteria</taxon>
        <taxon>Rhodobacterales</taxon>
        <taxon>Paracoccaceae</taxon>
        <taxon>Paracoccus</taxon>
    </lineage>
</organism>
<name>A0A238XDL5_9RHOB</name>
<evidence type="ECO:0000313" key="1">
    <source>
        <dbReference type="EMBL" id="SNR56772.1"/>
    </source>
</evidence>
<protein>
    <submittedName>
        <fullName evidence="1">Uncharacterized protein</fullName>
    </submittedName>
</protein>
<dbReference type="Proteomes" id="UP000198409">
    <property type="component" value="Unassembled WGS sequence"/>
</dbReference>
<dbReference type="EMBL" id="FZNM01000009">
    <property type="protein sequence ID" value="SNR56772.1"/>
    <property type="molecule type" value="Genomic_DNA"/>
</dbReference>
<dbReference type="AlphaFoldDB" id="A0A238XDL5"/>
<proteinExistence type="predicted"/>
<sequence>MPHKRRRHPLSGDPLVDLLDVMLMDATASYVSAETARAVRALRHSAEYAVMAAHAMLEGSRRGADTSAHQMMQWAAIRLDEARCGSAPVSCRPLSPFAA</sequence>
<accession>A0A238XDL5</accession>
<gene>
    <name evidence="1" type="ORF">SAMN06265378_10986</name>
</gene>